<dbReference type="PANTHER" id="PTHR35526">
    <property type="entry name" value="ANTI-SIGMA-F FACTOR RSBW-RELATED"/>
    <property type="match status" value="1"/>
</dbReference>
<keyword evidence="5" id="KW-0067">ATP-binding</keyword>
<evidence type="ECO:0000313" key="6">
    <source>
        <dbReference type="Proteomes" id="UP000326831"/>
    </source>
</evidence>
<feature type="domain" description="Histidine kinase/HSP90-like ATPase" evidence="3">
    <location>
        <begin position="26"/>
        <end position="133"/>
    </location>
</feature>
<dbReference type="OrthoDB" id="3853431at2"/>
<reference evidence="5 6" key="2">
    <citation type="submission" date="2017-09" db="EMBL/GenBank/DDBJ databases">
        <authorList>
            <person name="Lee N."/>
            <person name="Cho B.-K."/>
        </authorList>
    </citation>
    <scope>NUCLEOTIDE SEQUENCE [LARGE SCALE GENOMIC DNA]</scope>
    <source>
        <strain evidence="5 6">ATCC 27467</strain>
    </source>
</reference>
<keyword evidence="6" id="KW-1185">Reference proteome</keyword>
<dbReference type="CDD" id="cd16936">
    <property type="entry name" value="HATPase_RsbW-like"/>
    <property type="match status" value="1"/>
</dbReference>
<dbReference type="EMBL" id="CP023701">
    <property type="protein sequence ID" value="QEU77249.1"/>
    <property type="molecule type" value="Genomic_DNA"/>
</dbReference>
<feature type="region of interest" description="Disordered" evidence="2">
    <location>
        <begin position="135"/>
        <end position="156"/>
    </location>
</feature>
<dbReference type="PANTHER" id="PTHR35526:SF3">
    <property type="entry name" value="ANTI-SIGMA-F FACTOR RSBW"/>
    <property type="match status" value="1"/>
</dbReference>
<dbReference type="InterPro" id="IPR050267">
    <property type="entry name" value="Anti-sigma-factor_SerPK"/>
</dbReference>
<evidence type="ECO:0000313" key="5">
    <source>
        <dbReference type="EMBL" id="QEU77249.1"/>
    </source>
</evidence>
<evidence type="ECO:0000259" key="3">
    <source>
        <dbReference type="Pfam" id="PF13581"/>
    </source>
</evidence>
<dbReference type="Proteomes" id="UP000326831">
    <property type="component" value="Chromosome"/>
</dbReference>
<evidence type="ECO:0000313" key="4">
    <source>
        <dbReference type="EMBL" id="GGZ45862.1"/>
    </source>
</evidence>
<evidence type="ECO:0000256" key="2">
    <source>
        <dbReference type="SAM" id="MobiDB-lite"/>
    </source>
</evidence>
<sequence length="156" mass="16557">MESEVGALSLRAMGWARSFSVHRGAREARRWSLEHLDALKWTAQAPDTVHSILLTVSELVTNAHVHAGSTAQLVLTWDGRCLHVSVADSDPFLPAPGEAGTGATSGRGLAIVDALADDWDAHAFHGGKTITACFHPTDGPSPHITHGSGGWREPGR</sequence>
<gene>
    <name evidence="5" type="ORF">CP968_02130</name>
    <name evidence="4" type="ORF">GCM10010371_01120</name>
</gene>
<keyword evidence="1" id="KW-0723">Serine/threonine-protein kinase</keyword>
<reference evidence="4" key="3">
    <citation type="submission" date="2020-09" db="EMBL/GenBank/DDBJ databases">
        <authorList>
            <person name="Sun Q."/>
            <person name="Ohkuma M."/>
        </authorList>
    </citation>
    <scope>NUCLEOTIDE SEQUENCE</scope>
    <source>
        <strain evidence="4">JCM 4834</strain>
    </source>
</reference>
<dbReference type="KEGG" id="ssub:CP968_02130"/>
<dbReference type="Pfam" id="PF13581">
    <property type="entry name" value="HATPase_c_2"/>
    <property type="match status" value="1"/>
</dbReference>
<dbReference type="GO" id="GO:0004674">
    <property type="term" value="F:protein serine/threonine kinase activity"/>
    <property type="evidence" value="ECO:0007669"/>
    <property type="project" value="UniProtKB-KW"/>
</dbReference>
<keyword evidence="1" id="KW-0418">Kinase</keyword>
<reference evidence="4" key="1">
    <citation type="journal article" date="2014" name="Int. J. Syst. Evol. Microbiol.">
        <title>Complete genome sequence of Corynebacterium casei LMG S-19264T (=DSM 44701T), isolated from a smear-ripened cheese.</title>
        <authorList>
            <consortium name="US DOE Joint Genome Institute (JGI-PGF)"/>
            <person name="Walter F."/>
            <person name="Albersmeier A."/>
            <person name="Kalinowski J."/>
            <person name="Ruckert C."/>
        </authorList>
    </citation>
    <scope>NUCLEOTIDE SEQUENCE</scope>
    <source>
        <strain evidence="4">JCM 4834</strain>
    </source>
</reference>
<name>A0A5P2UFN5_9ACTN</name>
<organism evidence="5 6">
    <name type="scientific">Streptomyces subrutilus</name>
    <dbReference type="NCBI Taxonomy" id="36818"/>
    <lineage>
        <taxon>Bacteria</taxon>
        <taxon>Bacillati</taxon>
        <taxon>Actinomycetota</taxon>
        <taxon>Actinomycetes</taxon>
        <taxon>Kitasatosporales</taxon>
        <taxon>Streptomycetaceae</taxon>
        <taxon>Streptomyces</taxon>
    </lineage>
</organism>
<proteinExistence type="predicted"/>
<dbReference type="Gene3D" id="3.30.565.10">
    <property type="entry name" value="Histidine kinase-like ATPase, C-terminal domain"/>
    <property type="match status" value="1"/>
</dbReference>
<feature type="compositionally biased region" description="Gly residues" evidence="2">
    <location>
        <begin position="147"/>
        <end position="156"/>
    </location>
</feature>
<dbReference type="GO" id="GO:0005524">
    <property type="term" value="F:ATP binding"/>
    <property type="evidence" value="ECO:0007669"/>
    <property type="project" value="UniProtKB-KW"/>
</dbReference>
<keyword evidence="5" id="KW-0547">Nucleotide-binding</keyword>
<dbReference type="InterPro" id="IPR003594">
    <property type="entry name" value="HATPase_dom"/>
</dbReference>
<dbReference type="EMBL" id="BMVX01000001">
    <property type="protein sequence ID" value="GGZ45862.1"/>
    <property type="molecule type" value="Genomic_DNA"/>
</dbReference>
<protein>
    <submittedName>
        <fullName evidence="5">ATP-binding protein</fullName>
    </submittedName>
</protein>
<dbReference type="SUPFAM" id="SSF55874">
    <property type="entry name" value="ATPase domain of HSP90 chaperone/DNA topoisomerase II/histidine kinase"/>
    <property type="match status" value="1"/>
</dbReference>
<evidence type="ECO:0000256" key="1">
    <source>
        <dbReference type="ARBA" id="ARBA00022527"/>
    </source>
</evidence>
<dbReference type="Proteomes" id="UP000634660">
    <property type="component" value="Unassembled WGS sequence"/>
</dbReference>
<dbReference type="InterPro" id="IPR036890">
    <property type="entry name" value="HATPase_C_sf"/>
</dbReference>
<keyword evidence="1" id="KW-0808">Transferase</keyword>
<accession>A0A5P2UFN5</accession>
<dbReference type="AlphaFoldDB" id="A0A5P2UFN5"/>